<organism evidence="16 17">
    <name type="scientific">Eimeria tenella</name>
    <name type="common">Coccidian parasite</name>
    <dbReference type="NCBI Taxonomy" id="5802"/>
    <lineage>
        <taxon>Eukaryota</taxon>
        <taxon>Sar</taxon>
        <taxon>Alveolata</taxon>
        <taxon>Apicomplexa</taxon>
        <taxon>Conoidasida</taxon>
        <taxon>Coccidia</taxon>
        <taxon>Eucoccidiorida</taxon>
        <taxon>Eimeriorina</taxon>
        <taxon>Eimeriidae</taxon>
        <taxon>Eimeria</taxon>
    </lineage>
</organism>
<dbReference type="OMA" id="CPGCLEL"/>
<sequence>MKSKELARKTTSSADCTRADAPTSGEAQADAGGSWADISFVPPVNFLEVLRKLRRAEQDLIWSANSYSTGCSSVNDVYILLNVDLDYRRRGCTLQQQREGFLFSDPQLFDAAVPEQQEVLRELQRVEAELATAAPEPRPGCLYRLEELYVCEPCGRVLSPLQVAEEVECYFCPGCLELLPVAEGAACGFRCSKCFSCPRCMHGLSLSRKKRDEAELGRLGLAAGSSPRMAYPFTYNDERDENLSLVSRRHAAAAEEAEVAAEAAAAVDYAPLLDFAAAAKAAAAKAAAAAAEGRRIVAAMCEGDPTTAQGHVDEVGGFAVPGAPQRCDSLLSVPSLDGDTDEAGAPASPDALEGDESDSATAAAAGSRAGPYCSRQHVYFYCCNHCSWSSEISGVSSCLPAALPVFGAQGDRAGMATVAFGEVLDVLQQNACETERRRQLQQTVKSRAVAALIAAAASSNPRDAKRRSAAGTAAAAGHWKVSDADGAEAERDKQLRNIDIWSYRRPPSWTFAPPRASLAAVAAGQHLHCSVKETLALAAAARQQLTTGGGTAEQTGAAGTVGELTEAGEAEDTRSVSSVSTTSWYKCLYPSFSQPLHAEQLLVDRGHPDVSTVYSGSRVVAAARGLCMQERVGLQQLLQCPDSLAAAAAGCLFLPLKRRLLLQRRSKRCNSCGRFVVKAGLALEGVPPFRVNKAANLYLPTVQCCVGGTQIYLSEGRTACVYLSLSSAADAPVIVRLSSAIVSCRRRILLQQRLQQLHQQLQKLQQLEEEEEEDEEQDECWWTVDWNGDLSVQLAAYDEVLDELEGTGGAGEGVLQDVDPLETRDAVLMQSDHTALLRLEVQVHPNTNDRPGLLPLAAEVKLGTDLEAPTFQMIIVAALGSIRGYGDSLAFKRTESI</sequence>
<feature type="compositionally biased region" description="Basic and acidic residues" evidence="15">
    <location>
        <begin position="480"/>
        <end position="490"/>
    </location>
</feature>
<evidence type="ECO:0000256" key="13">
    <source>
        <dbReference type="ARBA" id="ARBA00093507"/>
    </source>
</evidence>
<feature type="region of interest" description="Disordered" evidence="15">
    <location>
        <begin position="548"/>
        <end position="575"/>
    </location>
</feature>
<dbReference type="PANTHER" id="PTHR13034">
    <property type="entry name" value="DYNACTIN P62 SUBUNIT"/>
    <property type="match status" value="1"/>
</dbReference>
<evidence type="ECO:0000256" key="9">
    <source>
        <dbReference type="ARBA" id="ARBA00023054"/>
    </source>
</evidence>
<dbReference type="EMBL" id="HG675701">
    <property type="protein sequence ID" value="CDJ42212.1"/>
    <property type="molecule type" value="Genomic_DNA"/>
</dbReference>
<accession>U6KVP2</accession>
<comment type="subunit">
    <text evidence="13">Subunit of dynactin, a multiprotein complex part of a tripartite complex with dynein and a adapter, such as BICDL1, BICD2 or HOOK3. The dynactin complex is built around ACTR1A/ACTB filament and consists of an actin-related filament composed of a shoulder domain, a pointed end and a barbed end. Its length is defined by its flexible shoulder domain. The soulder is composed of 2 DCTN1 subunits, 4 DCTN2 and 2 DCTN3. The 4 DCNT2 (via N-terminus) bind the ACTR1A filament and act as molecular rulers to determine the length. The pointed end is important for binding dynein-dynactin cargo adapters. Consists of 4 subunits: ACTR10, DCNT4, DCTN5 and DCTN6. The barbed end is composed of a CAPZA1:CAPZB heterodimers, which binds ACTR1A/ACTB filament and dynactin and stabilizes dynactin. Interacts with ATP7B, but not ATP7A, in a copper-dependent manner. Interacts with ANK2; this interaction is required for localization at costameres. Interacts with N4BP2L1.</text>
</comment>
<comment type="subcellular location">
    <subcellularLocation>
        <location evidence="1">Cytoplasm</location>
        <location evidence="1">Cytoskeleton</location>
        <location evidence="1">Microtubule organizing center</location>
        <location evidence="1">Centrosome</location>
    </subcellularLocation>
    <subcellularLocation>
        <location evidence="2">Cytoplasm</location>
        <location evidence="2">Cytoskeleton</location>
        <location evidence="2">Stress fiber</location>
    </subcellularLocation>
    <subcellularLocation>
        <location evidence="3">Cytoplasm</location>
        <location evidence="3">Myofibril</location>
    </subcellularLocation>
</comment>
<gene>
    <name evidence="16" type="ORF">ETH_00014380</name>
</gene>
<dbReference type="GO" id="GO:0001725">
    <property type="term" value="C:stress fiber"/>
    <property type="evidence" value="ECO:0007669"/>
    <property type="project" value="UniProtKB-SubCell"/>
</dbReference>
<keyword evidence="7" id="KW-0832">Ubl conjugation</keyword>
<evidence type="ECO:0000256" key="10">
    <source>
        <dbReference type="ARBA" id="ARBA00023212"/>
    </source>
</evidence>
<feature type="region of interest" description="Disordered" evidence="15">
    <location>
        <begin position="463"/>
        <end position="490"/>
    </location>
</feature>
<evidence type="ECO:0000313" key="16">
    <source>
        <dbReference type="EMBL" id="CDJ42212.1"/>
    </source>
</evidence>
<evidence type="ECO:0000256" key="3">
    <source>
        <dbReference type="ARBA" id="ARBA00004657"/>
    </source>
</evidence>
<keyword evidence="6" id="KW-0597">Phosphoprotein</keyword>
<feature type="region of interest" description="Disordered" evidence="15">
    <location>
        <begin position="1"/>
        <end position="31"/>
    </location>
</feature>
<comment type="similarity">
    <text evidence="11">Belongs to the dynactin subunit 4 family.</text>
</comment>
<evidence type="ECO:0000256" key="4">
    <source>
        <dbReference type="ARBA" id="ARBA00022490"/>
    </source>
</evidence>
<keyword evidence="5" id="KW-1017">Isopeptide bond</keyword>
<keyword evidence="10" id="KW-0206">Cytoskeleton</keyword>
<evidence type="ECO:0000256" key="1">
    <source>
        <dbReference type="ARBA" id="ARBA00004300"/>
    </source>
</evidence>
<feature type="region of interest" description="Disordered" evidence="15">
    <location>
        <begin position="332"/>
        <end position="360"/>
    </location>
</feature>
<proteinExistence type="inferred from homology"/>
<reference evidence="16" key="2">
    <citation type="submission" date="2013-10" db="EMBL/GenBank/DDBJ databases">
        <authorList>
            <person name="Aslett M."/>
        </authorList>
    </citation>
    <scope>NUCLEOTIDE SEQUENCE [LARGE SCALE GENOMIC DNA]</scope>
    <source>
        <strain evidence="16">Houghton</strain>
    </source>
</reference>
<evidence type="ECO:0000256" key="15">
    <source>
        <dbReference type="SAM" id="MobiDB-lite"/>
    </source>
</evidence>
<evidence type="ECO:0000256" key="12">
    <source>
        <dbReference type="ARBA" id="ARBA00034864"/>
    </source>
</evidence>
<dbReference type="GO" id="GO:0005813">
    <property type="term" value="C:centrosome"/>
    <property type="evidence" value="ECO:0007669"/>
    <property type="project" value="UniProtKB-SubCell"/>
</dbReference>
<dbReference type="OrthoDB" id="283815at2759"/>
<evidence type="ECO:0000256" key="2">
    <source>
        <dbReference type="ARBA" id="ARBA00004529"/>
    </source>
</evidence>
<evidence type="ECO:0000256" key="5">
    <source>
        <dbReference type="ARBA" id="ARBA00022499"/>
    </source>
</evidence>
<dbReference type="AlphaFoldDB" id="U6KVP2"/>
<evidence type="ECO:0000256" key="7">
    <source>
        <dbReference type="ARBA" id="ARBA00022843"/>
    </source>
</evidence>
<feature type="compositionally biased region" description="Low complexity" evidence="15">
    <location>
        <begin position="548"/>
        <end position="560"/>
    </location>
</feature>
<dbReference type="GO" id="GO:0005869">
    <property type="term" value="C:dynactin complex"/>
    <property type="evidence" value="ECO:0007669"/>
    <property type="project" value="InterPro"/>
</dbReference>
<evidence type="ECO:0000256" key="6">
    <source>
        <dbReference type="ARBA" id="ARBA00022553"/>
    </source>
</evidence>
<keyword evidence="4" id="KW-0963">Cytoplasm</keyword>
<dbReference type="InterPro" id="IPR008603">
    <property type="entry name" value="DCTN4"/>
</dbReference>
<reference evidence="16" key="1">
    <citation type="submission" date="2013-10" db="EMBL/GenBank/DDBJ databases">
        <title>Genomic analysis of the causative agents of coccidiosis in chickens.</title>
        <authorList>
            <person name="Reid A.J."/>
            <person name="Blake D."/>
            <person name="Billington K."/>
            <person name="Browne H."/>
            <person name="Dunn M."/>
            <person name="Hung S."/>
            <person name="Kawahara F."/>
            <person name="Miranda-Saavedra D."/>
            <person name="Mourier T."/>
            <person name="Nagra H."/>
            <person name="Otto T.D."/>
            <person name="Rawlings N."/>
            <person name="Sanchez A."/>
            <person name="Sanders M."/>
            <person name="Subramaniam C."/>
            <person name="Tay Y."/>
            <person name="Dear P."/>
            <person name="Doerig C."/>
            <person name="Gruber A."/>
            <person name="Parkinson J."/>
            <person name="Shirley M."/>
            <person name="Wan K.L."/>
            <person name="Berriman M."/>
            <person name="Tomley F."/>
            <person name="Pain A."/>
        </authorList>
    </citation>
    <scope>NUCLEOTIDE SEQUENCE [LARGE SCALE GENOMIC DNA]</scope>
    <source>
        <strain evidence="16">Houghton</strain>
    </source>
</reference>
<dbReference type="VEuPathDB" id="ToxoDB:ETH2_0516400"/>
<name>U6KVP2_EIMTE</name>
<evidence type="ECO:0000256" key="8">
    <source>
        <dbReference type="ARBA" id="ARBA00022990"/>
    </source>
</evidence>
<dbReference type="GeneID" id="25252033"/>
<dbReference type="Proteomes" id="UP000030747">
    <property type="component" value="Unassembled WGS sequence"/>
</dbReference>
<dbReference type="VEuPathDB" id="ToxoDB:ETH_00014380"/>
<protein>
    <recommendedName>
        <fullName evidence="12">Dynactin subunit 4</fullName>
    </recommendedName>
</protein>
<keyword evidence="9 14" id="KW-0175">Coiled coil</keyword>
<dbReference type="PANTHER" id="PTHR13034:SF2">
    <property type="entry name" value="DYNACTIN SUBUNIT 4"/>
    <property type="match status" value="1"/>
</dbReference>
<feature type="coiled-coil region" evidence="14">
    <location>
        <begin position="747"/>
        <end position="778"/>
    </location>
</feature>
<keyword evidence="8" id="KW-0007">Acetylation</keyword>
<keyword evidence="17" id="KW-1185">Reference proteome</keyword>
<evidence type="ECO:0000313" key="17">
    <source>
        <dbReference type="Proteomes" id="UP000030747"/>
    </source>
</evidence>
<dbReference type="RefSeq" id="XP_013232962.1">
    <property type="nucleotide sequence ID" value="XM_013377508.1"/>
</dbReference>
<evidence type="ECO:0000256" key="14">
    <source>
        <dbReference type="SAM" id="Coils"/>
    </source>
</evidence>
<evidence type="ECO:0000256" key="11">
    <source>
        <dbReference type="ARBA" id="ARBA00034776"/>
    </source>
</evidence>
<dbReference type="Pfam" id="PF05502">
    <property type="entry name" value="Dynactin_p62"/>
    <property type="match status" value="1"/>
</dbReference>